<keyword evidence="2" id="KW-1185">Reference proteome</keyword>
<evidence type="ECO:0000313" key="2">
    <source>
        <dbReference type="Proteomes" id="UP000092461"/>
    </source>
</evidence>
<name>A0A1B0CMN4_LUTLO</name>
<dbReference type="EnsemblMetazoa" id="LLOJ005922-RA">
    <property type="protein sequence ID" value="LLOJ005922-PA"/>
    <property type="gene ID" value="LLOJ005922"/>
</dbReference>
<accession>A0A1B0CMN4</accession>
<dbReference type="VEuPathDB" id="VectorBase:LLOJ005922"/>
<dbReference type="AlphaFoldDB" id="A0A1B0CMN4"/>
<sequence length="109" mass="12653">MIEFRQRKQFHNLFTDLWFSVETHDISSEIVQNYPTPFESGIRLVTNTRTAQCFAGRLLIVPEMSSDVFSVSILLILQHRNLHGLVYKVEAVFRCVQEPIKIEISMLAI</sequence>
<reference evidence="1" key="1">
    <citation type="submission" date="2020-05" db="UniProtKB">
        <authorList>
            <consortium name="EnsemblMetazoa"/>
        </authorList>
    </citation>
    <scope>IDENTIFICATION</scope>
    <source>
        <strain evidence="1">Jacobina</strain>
    </source>
</reference>
<organism evidence="1 2">
    <name type="scientific">Lutzomyia longipalpis</name>
    <name type="common">Sand fly</name>
    <dbReference type="NCBI Taxonomy" id="7200"/>
    <lineage>
        <taxon>Eukaryota</taxon>
        <taxon>Metazoa</taxon>
        <taxon>Ecdysozoa</taxon>
        <taxon>Arthropoda</taxon>
        <taxon>Hexapoda</taxon>
        <taxon>Insecta</taxon>
        <taxon>Pterygota</taxon>
        <taxon>Neoptera</taxon>
        <taxon>Endopterygota</taxon>
        <taxon>Diptera</taxon>
        <taxon>Nematocera</taxon>
        <taxon>Psychodoidea</taxon>
        <taxon>Psychodidae</taxon>
        <taxon>Lutzomyia</taxon>
        <taxon>Lutzomyia</taxon>
    </lineage>
</organism>
<dbReference type="EMBL" id="AJWK01019005">
    <property type="status" value="NOT_ANNOTATED_CDS"/>
    <property type="molecule type" value="Genomic_DNA"/>
</dbReference>
<protein>
    <submittedName>
        <fullName evidence="1">Uncharacterized protein</fullName>
    </submittedName>
</protein>
<proteinExistence type="predicted"/>
<dbReference type="Proteomes" id="UP000092461">
    <property type="component" value="Unassembled WGS sequence"/>
</dbReference>
<evidence type="ECO:0000313" key="1">
    <source>
        <dbReference type="EnsemblMetazoa" id="LLOJ005922-PA"/>
    </source>
</evidence>